<gene>
    <name evidence="2" type="ORF">BTMF_LOCUS13261</name>
</gene>
<sequence>MKKYAIAAAALLALGTAGSAMAAEGSSCHFHGNTPASEKVVVDCASQRKTSLVSGGKIDKSWEAVKVDKVEQIDGKKGKEWKVSFKNPAVAEADKSTLYVFMSLAGNYLASNFSGK</sequence>
<keyword evidence="3" id="KW-1185">Reference proteome</keyword>
<keyword evidence="1" id="KW-0732">Signal</keyword>
<reference evidence="4" key="1">
    <citation type="submission" date="2017-02" db="UniProtKB">
        <authorList>
            <consortium name="WormBaseParasite"/>
        </authorList>
    </citation>
    <scope>IDENTIFICATION</scope>
</reference>
<dbReference type="Proteomes" id="UP000280834">
    <property type="component" value="Unassembled WGS sequence"/>
</dbReference>
<feature type="chain" id="PRO_5043131010" evidence="1">
    <location>
        <begin position="23"/>
        <end position="116"/>
    </location>
</feature>
<accession>A0A0R3R5H6</accession>
<dbReference type="EMBL" id="UZAG01019923">
    <property type="protein sequence ID" value="VDO45259.1"/>
    <property type="molecule type" value="Genomic_DNA"/>
</dbReference>
<name>A0A0R3R5H6_9BILA</name>
<evidence type="ECO:0000313" key="3">
    <source>
        <dbReference type="Proteomes" id="UP000280834"/>
    </source>
</evidence>
<protein>
    <submittedName>
        <fullName evidence="4">Cytochrome C</fullName>
    </submittedName>
</protein>
<proteinExistence type="predicted"/>
<evidence type="ECO:0000313" key="4">
    <source>
        <dbReference type="WBParaSite" id="BTMF_0001526601-mRNA-1"/>
    </source>
</evidence>
<dbReference type="InterPro" id="IPR045503">
    <property type="entry name" value="DUF6488"/>
</dbReference>
<feature type="signal peptide" evidence="1">
    <location>
        <begin position="1"/>
        <end position="22"/>
    </location>
</feature>
<reference evidence="2 3" key="2">
    <citation type="submission" date="2018-11" db="EMBL/GenBank/DDBJ databases">
        <authorList>
            <consortium name="Pathogen Informatics"/>
        </authorList>
    </citation>
    <scope>NUCLEOTIDE SEQUENCE [LARGE SCALE GENOMIC DNA]</scope>
</reference>
<evidence type="ECO:0000313" key="2">
    <source>
        <dbReference type="EMBL" id="VDO45259.1"/>
    </source>
</evidence>
<dbReference type="WBParaSite" id="BTMF_0001526601-mRNA-1">
    <property type="protein sequence ID" value="BTMF_0001526601-mRNA-1"/>
    <property type="gene ID" value="BTMF_0001526601"/>
</dbReference>
<evidence type="ECO:0000256" key="1">
    <source>
        <dbReference type="SAM" id="SignalP"/>
    </source>
</evidence>
<organism evidence="4">
    <name type="scientific">Brugia timori</name>
    <dbReference type="NCBI Taxonomy" id="42155"/>
    <lineage>
        <taxon>Eukaryota</taxon>
        <taxon>Metazoa</taxon>
        <taxon>Ecdysozoa</taxon>
        <taxon>Nematoda</taxon>
        <taxon>Chromadorea</taxon>
        <taxon>Rhabditida</taxon>
        <taxon>Spirurina</taxon>
        <taxon>Spiruromorpha</taxon>
        <taxon>Filarioidea</taxon>
        <taxon>Onchocercidae</taxon>
        <taxon>Brugia</taxon>
    </lineage>
</organism>
<dbReference type="Pfam" id="PF20098">
    <property type="entry name" value="DUF6488"/>
    <property type="match status" value="1"/>
</dbReference>
<dbReference type="AlphaFoldDB" id="A0A0R3R5H6"/>